<reference evidence="2" key="1">
    <citation type="journal article" date="2023" name="Plant J.">
        <title>Genome sequences and population genomics provide insights into the demographic history, inbreeding, and mutation load of two 'living fossil' tree species of Dipteronia.</title>
        <authorList>
            <person name="Feng Y."/>
            <person name="Comes H.P."/>
            <person name="Chen J."/>
            <person name="Zhu S."/>
            <person name="Lu R."/>
            <person name="Zhang X."/>
            <person name="Li P."/>
            <person name="Qiu J."/>
            <person name="Olsen K.M."/>
            <person name="Qiu Y."/>
        </authorList>
    </citation>
    <scope>NUCLEOTIDE SEQUENCE</scope>
    <source>
        <strain evidence="2">KIB01</strain>
    </source>
</reference>
<keyword evidence="1" id="KW-0472">Membrane</keyword>
<evidence type="ECO:0000256" key="1">
    <source>
        <dbReference type="SAM" id="Phobius"/>
    </source>
</evidence>
<protein>
    <submittedName>
        <fullName evidence="2">Uncharacterized protein</fullName>
    </submittedName>
</protein>
<evidence type="ECO:0000313" key="2">
    <source>
        <dbReference type="EMBL" id="KAK2634997.1"/>
    </source>
</evidence>
<keyword evidence="1" id="KW-0812">Transmembrane</keyword>
<gene>
    <name evidence="2" type="ORF">Ddye_029789</name>
</gene>
<accession>A0AAD9WLV6</accession>
<keyword evidence="1" id="KW-1133">Transmembrane helix</keyword>
<comment type="caution">
    <text evidence="2">The sequence shown here is derived from an EMBL/GenBank/DDBJ whole genome shotgun (WGS) entry which is preliminary data.</text>
</comment>
<proteinExistence type="predicted"/>
<dbReference type="EMBL" id="JANJYI010000009">
    <property type="protein sequence ID" value="KAK2634997.1"/>
    <property type="molecule type" value="Genomic_DNA"/>
</dbReference>
<feature type="transmembrane region" description="Helical" evidence="1">
    <location>
        <begin position="90"/>
        <end position="110"/>
    </location>
</feature>
<keyword evidence="3" id="KW-1185">Reference proteome</keyword>
<evidence type="ECO:0000313" key="3">
    <source>
        <dbReference type="Proteomes" id="UP001280121"/>
    </source>
</evidence>
<dbReference type="AlphaFoldDB" id="A0AAD9WLV6"/>
<sequence length="148" mass="16779">MLKRYFKDKMPKTDLLYAILKKLISDEGEEVWTVERIIYLTDVVRSRIGTGFPPEDVIVSLGEFAKIREESKVGEYTCQEINRRKIRNKVAMVSLFCAIKWKGTMLIFMLKLLLGKKSDAQADTIANSKMEESDAAARANGVLPESDA</sequence>
<dbReference type="Proteomes" id="UP001280121">
    <property type="component" value="Unassembled WGS sequence"/>
</dbReference>
<organism evidence="2 3">
    <name type="scientific">Dipteronia dyeriana</name>
    <dbReference type="NCBI Taxonomy" id="168575"/>
    <lineage>
        <taxon>Eukaryota</taxon>
        <taxon>Viridiplantae</taxon>
        <taxon>Streptophyta</taxon>
        <taxon>Embryophyta</taxon>
        <taxon>Tracheophyta</taxon>
        <taxon>Spermatophyta</taxon>
        <taxon>Magnoliopsida</taxon>
        <taxon>eudicotyledons</taxon>
        <taxon>Gunneridae</taxon>
        <taxon>Pentapetalae</taxon>
        <taxon>rosids</taxon>
        <taxon>malvids</taxon>
        <taxon>Sapindales</taxon>
        <taxon>Sapindaceae</taxon>
        <taxon>Hippocastanoideae</taxon>
        <taxon>Acereae</taxon>
        <taxon>Dipteronia</taxon>
    </lineage>
</organism>
<name>A0AAD9WLV6_9ROSI</name>